<dbReference type="RefSeq" id="WP_349956559.1">
    <property type="nucleotide sequence ID" value="NZ_CP157960.1"/>
</dbReference>
<keyword evidence="8" id="KW-0004">4Fe-4S</keyword>
<protein>
    <recommendedName>
        <fullName evidence="6">3-isopropylmalate dehydratase</fullName>
        <ecNumber evidence="6">4.2.1.33</ecNumber>
    </recommendedName>
</protein>
<dbReference type="InterPro" id="IPR001030">
    <property type="entry name" value="Acoase/IPM_deHydtase_lsu_aba"/>
</dbReference>
<accession>A0AAU7RPN7</accession>
<evidence type="ECO:0000256" key="13">
    <source>
        <dbReference type="ARBA" id="ARBA00023239"/>
    </source>
</evidence>
<dbReference type="InterPro" id="IPR036008">
    <property type="entry name" value="Aconitase_4Fe-4S_dom"/>
</dbReference>
<dbReference type="Pfam" id="PF00330">
    <property type="entry name" value="Aconitase"/>
    <property type="match status" value="1"/>
</dbReference>
<dbReference type="Gene3D" id="3.30.499.10">
    <property type="entry name" value="Aconitase, domain 3"/>
    <property type="match status" value="2"/>
</dbReference>
<dbReference type="PANTHER" id="PTHR43822:SF9">
    <property type="entry name" value="3-ISOPROPYLMALATE DEHYDRATASE"/>
    <property type="match status" value="1"/>
</dbReference>
<dbReference type="InterPro" id="IPR015931">
    <property type="entry name" value="Acnase/IPM_dHydase_lsu_aba_1/3"/>
</dbReference>
<reference evidence="16" key="1">
    <citation type="submission" date="2024-06" db="EMBL/GenBank/DDBJ databases">
        <authorList>
            <person name="Li T."/>
            <person name="Gao R."/>
        </authorList>
    </citation>
    <scope>NUCLEOTIDE SEQUENCE</scope>
    <source>
        <strain evidence="16">ZPR3</strain>
    </source>
</reference>
<comment type="subunit">
    <text evidence="5">Heterodimer of LeuC and LeuD.</text>
</comment>
<keyword evidence="13" id="KW-0456">Lyase</keyword>
<keyword evidence="7" id="KW-0432">Leucine biosynthesis</keyword>
<dbReference type="GO" id="GO:0003861">
    <property type="term" value="F:3-isopropylmalate dehydratase activity"/>
    <property type="evidence" value="ECO:0007669"/>
    <property type="project" value="UniProtKB-EC"/>
</dbReference>
<evidence type="ECO:0000259" key="15">
    <source>
        <dbReference type="Pfam" id="PF00330"/>
    </source>
</evidence>
<dbReference type="PRINTS" id="PR00415">
    <property type="entry name" value="ACONITASE"/>
</dbReference>
<evidence type="ECO:0000256" key="6">
    <source>
        <dbReference type="ARBA" id="ARBA00011998"/>
    </source>
</evidence>
<keyword evidence="14" id="KW-0100">Branched-chain amino acid biosynthesis</keyword>
<keyword evidence="12" id="KW-0411">Iron-sulfur</keyword>
<feature type="domain" description="Aconitase/3-isopropylmalate dehydratase large subunit alpha/beta/alpha" evidence="15">
    <location>
        <begin position="9"/>
        <end position="460"/>
    </location>
</feature>
<evidence type="ECO:0000256" key="8">
    <source>
        <dbReference type="ARBA" id="ARBA00022485"/>
    </source>
</evidence>
<evidence type="ECO:0000313" key="16">
    <source>
        <dbReference type="EMBL" id="XBT92136.1"/>
    </source>
</evidence>
<proteinExistence type="predicted"/>
<evidence type="ECO:0000256" key="1">
    <source>
        <dbReference type="ARBA" id="ARBA00000491"/>
    </source>
</evidence>
<dbReference type="PANTHER" id="PTHR43822">
    <property type="entry name" value="HOMOACONITASE, MITOCHONDRIAL-RELATED"/>
    <property type="match status" value="1"/>
</dbReference>
<evidence type="ECO:0000256" key="5">
    <source>
        <dbReference type="ARBA" id="ARBA00011271"/>
    </source>
</evidence>
<evidence type="ECO:0000256" key="14">
    <source>
        <dbReference type="ARBA" id="ARBA00023304"/>
    </source>
</evidence>
<evidence type="ECO:0000256" key="4">
    <source>
        <dbReference type="ARBA" id="ARBA00004729"/>
    </source>
</evidence>
<evidence type="ECO:0000256" key="10">
    <source>
        <dbReference type="ARBA" id="ARBA00022723"/>
    </source>
</evidence>
<dbReference type="GO" id="GO:0009098">
    <property type="term" value="P:L-leucine biosynthetic process"/>
    <property type="evidence" value="ECO:0007669"/>
    <property type="project" value="UniProtKB-KW"/>
</dbReference>
<keyword evidence="9" id="KW-0028">Amino-acid biosynthesis</keyword>
<dbReference type="GO" id="GO:0046872">
    <property type="term" value="F:metal ion binding"/>
    <property type="evidence" value="ECO:0007669"/>
    <property type="project" value="UniProtKB-KW"/>
</dbReference>
<evidence type="ECO:0000256" key="12">
    <source>
        <dbReference type="ARBA" id="ARBA00023014"/>
    </source>
</evidence>
<evidence type="ECO:0000256" key="2">
    <source>
        <dbReference type="ARBA" id="ARBA00001966"/>
    </source>
</evidence>
<evidence type="ECO:0000256" key="3">
    <source>
        <dbReference type="ARBA" id="ARBA00002695"/>
    </source>
</evidence>
<dbReference type="SUPFAM" id="SSF53732">
    <property type="entry name" value="Aconitase iron-sulfur domain"/>
    <property type="match status" value="1"/>
</dbReference>
<comment type="function">
    <text evidence="3">Catalyzes the isomerization between 2-isopropylmalate and 3-isopropylmalate, via the formation of 2-isopropylmaleate.</text>
</comment>
<evidence type="ECO:0000256" key="11">
    <source>
        <dbReference type="ARBA" id="ARBA00023004"/>
    </source>
</evidence>
<sequence>MSAPKSFLEKTWASHIVSPIDRHTDLLYIDRLFLHELTGAATIRQLEAANRSARRPDLVFTTIDHVVDTQEGRTRNQSPASLGSQLIKETRAAAKKHGFRLFDIGDTRQGIVHVISPELGIALPGLTIVCGDSHTCTVGGIGALGWGIGSTDSEQVLATQSLAMRRPKSMRVTVSGTPPPGVSAKDIVLLLTRKIGVNGGIGHAIEYAGKAVECLDIEARLTLCNMTSELGAKYGYVPPDDKTFQYLYGREFSPRGDAWDKAVTYWKSIATDPEAAFDSEFSLDCSDLQPQVSWGITPQQVISIGERIPDPMGIGDAAQRADMIRALSYMNVSPGDAIEGIHIDAAYIGACTNARLSDLRSAANILRGRKVADGIIAICVPGSMETKAQAELEGLDVVFKSAGFEWHDAGCGLCGHMGNDRLERKRVISTTNRNFIGRQGPGTRTHLASPATVAASAVAGSIADVRKIPAVEIIL</sequence>
<comment type="catalytic activity">
    <reaction evidence="1">
        <text>(2R,3S)-3-isopropylmalate = (2S)-2-isopropylmalate</text>
        <dbReference type="Rhea" id="RHEA:32287"/>
        <dbReference type="ChEBI" id="CHEBI:1178"/>
        <dbReference type="ChEBI" id="CHEBI:35121"/>
        <dbReference type="EC" id="4.2.1.33"/>
    </reaction>
</comment>
<gene>
    <name evidence="16" type="ORF">ABM479_15235</name>
</gene>
<organism evidence="16">
    <name type="scientific">Rhizobium sp. ZPR3</name>
    <dbReference type="NCBI Taxonomy" id="3158967"/>
    <lineage>
        <taxon>Bacteria</taxon>
        <taxon>Pseudomonadati</taxon>
        <taxon>Pseudomonadota</taxon>
        <taxon>Alphaproteobacteria</taxon>
        <taxon>Hyphomicrobiales</taxon>
        <taxon>Rhizobiaceae</taxon>
        <taxon>Rhizobium/Agrobacterium group</taxon>
        <taxon>Rhizobium</taxon>
    </lineage>
</organism>
<comment type="cofactor">
    <cofactor evidence="2">
        <name>[4Fe-4S] cluster</name>
        <dbReference type="ChEBI" id="CHEBI:49883"/>
    </cofactor>
</comment>
<evidence type="ECO:0000256" key="9">
    <source>
        <dbReference type="ARBA" id="ARBA00022605"/>
    </source>
</evidence>
<dbReference type="EC" id="4.2.1.33" evidence="6"/>
<evidence type="ECO:0000256" key="7">
    <source>
        <dbReference type="ARBA" id="ARBA00022430"/>
    </source>
</evidence>
<keyword evidence="11" id="KW-0408">Iron</keyword>
<keyword evidence="10" id="KW-0479">Metal-binding</keyword>
<comment type="pathway">
    <text evidence="4">Amino-acid biosynthesis; L-leucine biosynthesis; L-leucine from 3-methyl-2-oxobutanoate: step 2/4.</text>
</comment>
<dbReference type="AlphaFoldDB" id="A0AAU7RPN7"/>
<name>A0AAU7RPN7_9HYPH</name>
<dbReference type="EMBL" id="CP157960">
    <property type="protein sequence ID" value="XBT92136.1"/>
    <property type="molecule type" value="Genomic_DNA"/>
</dbReference>
<dbReference type="NCBIfam" id="NF004016">
    <property type="entry name" value="PRK05478.1"/>
    <property type="match status" value="1"/>
</dbReference>
<dbReference type="GO" id="GO:0051539">
    <property type="term" value="F:4 iron, 4 sulfur cluster binding"/>
    <property type="evidence" value="ECO:0007669"/>
    <property type="project" value="UniProtKB-KW"/>
</dbReference>
<dbReference type="InterPro" id="IPR050067">
    <property type="entry name" value="IPM_dehydratase_rel_enz"/>
</dbReference>
<dbReference type="NCBIfam" id="NF009116">
    <property type="entry name" value="PRK12466.1"/>
    <property type="match status" value="1"/>
</dbReference>